<keyword evidence="2" id="KW-1185">Reference proteome</keyword>
<evidence type="ECO:0000313" key="2">
    <source>
        <dbReference type="Proteomes" id="UP000234881"/>
    </source>
</evidence>
<name>A0A2N5XPK0_9HYPH</name>
<protein>
    <submittedName>
        <fullName evidence="1">Uncharacterized protein</fullName>
    </submittedName>
</protein>
<dbReference type="Proteomes" id="UP000234881">
    <property type="component" value="Unassembled WGS sequence"/>
</dbReference>
<proteinExistence type="predicted"/>
<dbReference type="AlphaFoldDB" id="A0A2N5XPK0"/>
<evidence type="ECO:0000313" key="1">
    <source>
        <dbReference type="EMBL" id="PLW76446.1"/>
    </source>
</evidence>
<sequence>MDHRCGCGQGARSGLFAAADGNKYALEIFLMMSIVAERLGVISVVGNCQSKLSKEMIHA</sequence>
<comment type="caution">
    <text evidence="1">The sequence shown here is derived from an EMBL/GenBank/DDBJ whole genome shotgun (WGS) entry which is preliminary data.</text>
</comment>
<reference evidence="1 2" key="1">
    <citation type="submission" date="2018-01" db="EMBL/GenBank/DDBJ databases">
        <title>The draft genome sequence of Cohaesibacter sp. H1304.</title>
        <authorList>
            <person name="Wang N.-N."/>
            <person name="Du Z.-J."/>
        </authorList>
    </citation>
    <scope>NUCLEOTIDE SEQUENCE [LARGE SCALE GENOMIC DNA]</scope>
    <source>
        <strain evidence="1 2">H1304</strain>
    </source>
</reference>
<dbReference type="EMBL" id="PKUQ01000031">
    <property type="protein sequence ID" value="PLW76446.1"/>
    <property type="molecule type" value="Genomic_DNA"/>
</dbReference>
<gene>
    <name evidence="1" type="ORF">C0081_16360</name>
</gene>
<accession>A0A2N5XPK0</accession>
<organism evidence="1 2">
    <name type="scientific">Cohaesibacter celericrescens</name>
    <dbReference type="NCBI Taxonomy" id="2067669"/>
    <lineage>
        <taxon>Bacteria</taxon>
        <taxon>Pseudomonadati</taxon>
        <taxon>Pseudomonadota</taxon>
        <taxon>Alphaproteobacteria</taxon>
        <taxon>Hyphomicrobiales</taxon>
        <taxon>Cohaesibacteraceae</taxon>
    </lineage>
</organism>